<dbReference type="InterPro" id="IPR014710">
    <property type="entry name" value="RmlC-like_jellyroll"/>
</dbReference>
<dbReference type="EMBL" id="BMWH01000006">
    <property type="protein sequence ID" value="GGZ83449.1"/>
    <property type="molecule type" value="Genomic_DNA"/>
</dbReference>
<dbReference type="SUPFAM" id="SSF47413">
    <property type="entry name" value="lambda repressor-like DNA-binding domains"/>
    <property type="match status" value="1"/>
</dbReference>
<dbReference type="InterPro" id="IPR050807">
    <property type="entry name" value="TransReg_Diox_bact_type"/>
</dbReference>
<dbReference type="InterPro" id="IPR010982">
    <property type="entry name" value="Lambda_DNA-bd_dom_sf"/>
</dbReference>
<evidence type="ECO:0000313" key="5">
    <source>
        <dbReference type="Proteomes" id="UP000623010"/>
    </source>
</evidence>
<dbReference type="InterPro" id="IPR001387">
    <property type="entry name" value="Cro/C1-type_HTH"/>
</dbReference>
<feature type="domain" description="HTH cro/C1-type" evidence="3">
    <location>
        <begin position="202"/>
        <end position="256"/>
    </location>
</feature>
<feature type="region of interest" description="Disordered" evidence="2">
    <location>
        <begin position="364"/>
        <end position="384"/>
    </location>
</feature>
<evidence type="ECO:0000259" key="3">
    <source>
        <dbReference type="PROSITE" id="PS50943"/>
    </source>
</evidence>
<evidence type="ECO:0000313" key="4">
    <source>
        <dbReference type="EMBL" id="GGZ83449.1"/>
    </source>
</evidence>
<name>A0A918R2T7_9ACTN</name>
<dbReference type="Proteomes" id="UP000623010">
    <property type="component" value="Unassembled WGS sequence"/>
</dbReference>
<sequence length="384" mass="41614">MEIVQQPPTVKLPEEWFTGDAWADVIHRGEEPSRARANLVRFAPGARTAWHSHGLGQALCIAEGIALIQSRGGDILQAHPGDVIWTPRARSTGTAPPPIGSWSTSRCGRPTTSPGSTTSPTPSTTARAGAPAPAPDTRRTPVPAAARGRRPERPAPRYPADGRQPPRGGGAVLRDHALPLGHTMLLMAQDGGELDSLVRKRIRALRVAQGWSLEELAARARISPSTLSRIENGRRRLALDQLVTLARALDTSLDQLVETAADDVVSHPTIDRAHGLMRWPVKAEPGMTVVRRRMTEPPPDNPARMRAHPGREWLVVLSGTAVLLLGNRRFRIETHQAAEFPTMLPHAIGAEGGPCEILGIYDRDARRGHQRDEGTDGTNRPSGR</sequence>
<gene>
    <name evidence="4" type="ORF">GCM10010389_21610</name>
</gene>
<dbReference type="Pfam" id="PF01381">
    <property type="entry name" value="HTH_3"/>
    <property type="match status" value="1"/>
</dbReference>
<feature type="compositionally biased region" description="Low complexity" evidence="2">
    <location>
        <begin position="108"/>
        <end position="131"/>
    </location>
</feature>
<proteinExistence type="predicted"/>
<dbReference type="InterPro" id="IPR011051">
    <property type="entry name" value="RmlC_Cupin_sf"/>
</dbReference>
<dbReference type="SMART" id="SM00530">
    <property type="entry name" value="HTH_XRE"/>
    <property type="match status" value="1"/>
</dbReference>
<evidence type="ECO:0000256" key="1">
    <source>
        <dbReference type="ARBA" id="ARBA00023125"/>
    </source>
</evidence>
<dbReference type="Gene3D" id="2.60.120.10">
    <property type="entry name" value="Jelly Rolls"/>
    <property type="match status" value="2"/>
</dbReference>
<protein>
    <recommendedName>
        <fullName evidence="3">HTH cro/C1-type domain-containing protein</fullName>
    </recommendedName>
</protein>
<feature type="compositionally biased region" description="Basic and acidic residues" evidence="2">
    <location>
        <begin position="364"/>
        <end position="374"/>
    </location>
</feature>
<dbReference type="PROSITE" id="PS50943">
    <property type="entry name" value="HTH_CROC1"/>
    <property type="match status" value="1"/>
</dbReference>
<feature type="region of interest" description="Disordered" evidence="2">
    <location>
        <begin position="86"/>
        <end position="173"/>
    </location>
</feature>
<organism evidence="4 5">
    <name type="scientific">Streptomyces echinoruber</name>
    <dbReference type="NCBI Taxonomy" id="68898"/>
    <lineage>
        <taxon>Bacteria</taxon>
        <taxon>Bacillati</taxon>
        <taxon>Actinomycetota</taxon>
        <taxon>Actinomycetes</taxon>
        <taxon>Kitasatosporales</taxon>
        <taxon>Streptomycetaceae</taxon>
        <taxon>Streptomyces</taxon>
    </lineage>
</organism>
<reference evidence="4" key="2">
    <citation type="submission" date="2020-09" db="EMBL/GenBank/DDBJ databases">
        <authorList>
            <person name="Sun Q."/>
            <person name="Ohkuma M."/>
        </authorList>
    </citation>
    <scope>NUCLEOTIDE SEQUENCE</scope>
    <source>
        <strain evidence="4">JCM 5016</strain>
    </source>
</reference>
<dbReference type="SUPFAM" id="SSF51182">
    <property type="entry name" value="RmlC-like cupins"/>
    <property type="match status" value="1"/>
</dbReference>
<dbReference type="InterPro" id="IPR013096">
    <property type="entry name" value="Cupin_2"/>
</dbReference>
<dbReference type="GO" id="GO:0003677">
    <property type="term" value="F:DNA binding"/>
    <property type="evidence" value="ECO:0007669"/>
    <property type="project" value="UniProtKB-KW"/>
</dbReference>
<evidence type="ECO:0000256" key="2">
    <source>
        <dbReference type="SAM" id="MobiDB-lite"/>
    </source>
</evidence>
<dbReference type="PANTHER" id="PTHR46797">
    <property type="entry name" value="HTH-TYPE TRANSCRIPTIONAL REGULATOR"/>
    <property type="match status" value="1"/>
</dbReference>
<dbReference type="GO" id="GO:0005829">
    <property type="term" value="C:cytosol"/>
    <property type="evidence" value="ECO:0007669"/>
    <property type="project" value="TreeGrafter"/>
</dbReference>
<reference evidence="4" key="1">
    <citation type="journal article" date="2014" name="Int. J. Syst. Evol. Microbiol.">
        <title>Complete genome sequence of Corynebacterium casei LMG S-19264T (=DSM 44701T), isolated from a smear-ripened cheese.</title>
        <authorList>
            <consortium name="US DOE Joint Genome Institute (JGI-PGF)"/>
            <person name="Walter F."/>
            <person name="Albersmeier A."/>
            <person name="Kalinowski J."/>
            <person name="Ruckert C."/>
        </authorList>
    </citation>
    <scope>NUCLEOTIDE SEQUENCE</scope>
    <source>
        <strain evidence="4">JCM 5016</strain>
    </source>
</reference>
<dbReference type="CDD" id="cd00093">
    <property type="entry name" value="HTH_XRE"/>
    <property type="match status" value="1"/>
</dbReference>
<keyword evidence="1" id="KW-0238">DNA-binding</keyword>
<dbReference type="AlphaFoldDB" id="A0A918R2T7"/>
<comment type="caution">
    <text evidence="4">The sequence shown here is derived from an EMBL/GenBank/DDBJ whole genome shotgun (WGS) entry which is preliminary data.</text>
</comment>
<dbReference type="PANTHER" id="PTHR46797:SF1">
    <property type="entry name" value="METHYLPHOSPHONATE SYNTHASE"/>
    <property type="match status" value="1"/>
</dbReference>
<dbReference type="GO" id="GO:0003700">
    <property type="term" value="F:DNA-binding transcription factor activity"/>
    <property type="evidence" value="ECO:0007669"/>
    <property type="project" value="TreeGrafter"/>
</dbReference>
<dbReference type="Pfam" id="PF07883">
    <property type="entry name" value="Cupin_2"/>
    <property type="match status" value="1"/>
</dbReference>
<dbReference type="Gene3D" id="1.10.260.40">
    <property type="entry name" value="lambda repressor-like DNA-binding domains"/>
    <property type="match status" value="1"/>
</dbReference>
<dbReference type="CDD" id="cd02209">
    <property type="entry name" value="cupin_XRE_C"/>
    <property type="match status" value="1"/>
</dbReference>
<accession>A0A918R2T7</accession>
<keyword evidence="5" id="KW-1185">Reference proteome</keyword>